<protein>
    <recommendedName>
        <fullName evidence="1">PPM-type phosphatase domain-containing protein</fullName>
    </recommendedName>
</protein>
<dbReference type="EMBL" id="ADBV01014852">
    <property type="protein sequence ID" value="EJW73038.1"/>
    <property type="molecule type" value="Genomic_DNA"/>
</dbReference>
<dbReference type="Pfam" id="PF00481">
    <property type="entry name" value="PP2C"/>
    <property type="match status" value="1"/>
</dbReference>
<feature type="domain" description="PPM-type phosphatase" evidence="1">
    <location>
        <begin position="1"/>
        <end position="150"/>
    </location>
</feature>
<comment type="caution">
    <text evidence="2">The sequence shown here is derived from an EMBL/GenBank/DDBJ whole genome shotgun (WGS) entry which is preliminary data.</text>
</comment>
<dbReference type="PROSITE" id="PS51746">
    <property type="entry name" value="PPM_2"/>
    <property type="match status" value="1"/>
</dbReference>
<sequence length="150" mass="16583">MALIYAHEHLGQIGERLGAAAMLLKIEQNQLLLATVGGIRAVLCRSGNALQLPNQEIIITPEDYIQLRTGNATLNQDNLINGICLSASSLGFSFLYPAVLPKSYQDTIKLTEADEFIVIGSRSFWKYISPQEVVDNIRTTYNPQIAAKNY</sequence>
<dbReference type="AlphaFoldDB" id="J9DTT8"/>
<evidence type="ECO:0000259" key="1">
    <source>
        <dbReference type="PROSITE" id="PS51746"/>
    </source>
</evidence>
<dbReference type="Gene3D" id="3.60.40.10">
    <property type="entry name" value="PPM-type phosphatase domain"/>
    <property type="match status" value="1"/>
</dbReference>
<evidence type="ECO:0000313" key="3">
    <source>
        <dbReference type="Proteomes" id="UP000004810"/>
    </source>
</evidence>
<dbReference type="Proteomes" id="UP000004810">
    <property type="component" value="Unassembled WGS sequence"/>
</dbReference>
<organism evidence="2 3">
    <name type="scientific">Wuchereria bancrofti</name>
    <dbReference type="NCBI Taxonomy" id="6293"/>
    <lineage>
        <taxon>Eukaryota</taxon>
        <taxon>Metazoa</taxon>
        <taxon>Ecdysozoa</taxon>
        <taxon>Nematoda</taxon>
        <taxon>Chromadorea</taxon>
        <taxon>Rhabditida</taxon>
        <taxon>Spirurina</taxon>
        <taxon>Spiruromorpha</taxon>
        <taxon>Filarioidea</taxon>
        <taxon>Onchocercidae</taxon>
        <taxon>Wuchereria</taxon>
    </lineage>
</organism>
<accession>J9DTT8</accession>
<feature type="non-terminal residue" evidence="2">
    <location>
        <position position="150"/>
    </location>
</feature>
<name>J9DTT8_WUCBA</name>
<dbReference type="InterPro" id="IPR036457">
    <property type="entry name" value="PPM-type-like_dom_sf"/>
</dbReference>
<dbReference type="InterPro" id="IPR001932">
    <property type="entry name" value="PPM-type_phosphatase-like_dom"/>
</dbReference>
<reference evidence="3" key="1">
    <citation type="submission" date="2012-08" db="EMBL/GenBank/DDBJ databases">
        <title>The Genome Sequence of Wuchereria bancrofti.</title>
        <authorList>
            <person name="Nutman T.B."/>
            <person name="Fink D.L."/>
            <person name="Russ C."/>
            <person name="Young S."/>
            <person name="Zeng Q."/>
            <person name="Koehrsen M."/>
            <person name="Alvarado L."/>
            <person name="Berlin A."/>
            <person name="Chapman S.B."/>
            <person name="Chen Z."/>
            <person name="Freedman E."/>
            <person name="Gellesch M."/>
            <person name="Goldberg J."/>
            <person name="Griggs A."/>
            <person name="Gujja S."/>
            <person name="Heilman E.R."/>
            <person name="Heiman D."/>
            <person name="Hepburn T."/>
            <person name="Howarth C."/>
            <person name="Jen D."/>
            <person name="Larson L."/>
            <person name="Lewis B."/>
            <person name="Mehta T."/>
            <person name="Park D."/>
            <person name="Pearson M."/>
            <person name="Roberts A."/>
            <person name="Saif S."/>
            <person name="Shea T."/>
            <person name="Shenoy N."/>
            <person name="Sisk P."/>
            <person name="Stolte C."/>
            <person name="Sykes S."/>
            <person name="Walk T."/>
            <person name="White J."/>
            <person name="Yandava C."/>
            <person name="Haas B."/>
            <person name="Henn M.R."/>
            <person name="Nusbaum C."/>
            <person name="Birren B."/>
        </authorList>
    </citation>
    <scope>NUCLEOTIDE SEQUENCE [LARGE SCALE GENOMIC DNA]</scope>
    <source>
        <strain evidence="3">NA</strain>
    </source>
</reference>
<dbReference type="SUPFAM" id="SSF81606">
    <property type="entry name" value="PP2C-like"/>
    <property type="match status" value="1"/>
</dbReference>
<proteinExistence type="predicted"/>
<gene>
    <name evidence="2" type="ORF">WUBG_16054</name>
</gene>
<evidence type="ECO:0000313" key="2">
    <source>
        <dbReference type="EMBL" id="EJW73038.1"/>
    </source>
</evidence>